<dbReference type="AlphaFoldDB" id="A0A497EXH1"/>
<feature type="region of interest" description="Disordered" evidence="6">
    <location>
        <begin position="1"/>
        <end position="22"/>
    </location>
</feature>
<name>A0A497EXH1_9CREN</name>
<dbReference type="EMBL" id="QMQZ01000014">
    <property type="protein sequence ID" value="RLE52094.1"/>
    <property type="molecule type" value="Genomic_DNA"/>
</dbReference>
<dbReference type="GO" id="GO:0006412">
    <property type="term" value="P:translation"/>
    <property type="evidence" value="ECO:0007669"/>
    <property type="project" value="UniProtKB-UniRule"/>
</dbReference>
<dbReference type="SUPFAM" id="SSF50104">
    <property type="entry name" value="Translation proteins SH3-like domain"/>
    <property type="match status" value="1"/>
</dbReference>
<evidence type="ECO:0000256" key="3">
    <source>
        <dbReference type="ARBA" id="ARBA00023274"/>
    </source>
</evidence>
<organism evidence="7 8">
    <name type="scientific">Thermoproteota archaeon</name>
    <dbReference type="NCBI Taxonomy" id="2056631"/>
    <lineage>
        <taxon>Archaea</taxon>
        <taxon>Thermoproteota</taxon>
    </lineage>
</organism>
<dbReference type="Gene3D" id="2.30.30.70">
    <property type="entry name" value="Ribosomal protein L21"/>
    <property type="match status" value="1"/>
</dbReference>
<dbReference type="GO" id="GO:1990904">
    <property type="term" value="C:ribonucleoprotein complex"/>
    <property type="evidence" value="ECO:0007669"/>
    <property type="project" value="UniProtKB-KW"/>
</dbReference>
<dbReference type="Pfam" id="PF01157">
    <property type="entry name" value="Ribosomal_L21e"/>
    <property type="match status" value="1"/>
</dbReference>
<feature type="compositionally biased region" description="Basic residues" evidence="6">
    <location>
        <begin position="1"/>
        <end position="21"/>
    </location>
</feature>
<dbReference type="GO" id="GO:0003735">
    <property type="term" value="F:structural constituent of ribosome"/>
    <property type="evidence" value="ECO:0007669"/>
    <property type="project" value="InterPro"/>
</dbReference>
<dbReference type="NCBIfam" id="NF003303">
    <property type="entry name" value="PRK04306.1"/>
    <property type="match status" value="1"/>
</dbReference>
<dbReference type="FunFam" id="2.30.30.70:FF:000001">
    <property type="entry name" value="60S ribosomal protein L21"/>
    <property type="match status" value="1"/>
</dbReference>
<sequence>MVKHSHGYRSRTRKRLRKKPRERGLFPLSRVMYPYRVGEKVAIIIDPSVHKGMPHRRYHGRVGVVVGKRGRAYLVEIYLGEKKKMLIVRPEHMRPLAVEAK</sequence>
<evidence type="ECO:0000256" key="6">
    <source>
        <dbReference type="SAM" id="MobiDB-lite"/>
    </source>
</evidence>
<evidence type="ECO:0000256" key="5">
    <source>
        <dbReference type="HAMAP-Rule" id="MF_00369"/>
    </source>
</evidence>
<keyword evidence="3 5" id="KW-0687">Ribonucleoprotein</keyword>
<dbReference type="InterPro" id="IPR022856">
    <property type="entry name" value="Ribosomal_eL21_arc"/>
</dbReference>
<keyword evidence="2 5" id="KW-0689">Ribosomal protein</keyword>
<gene>
    <name evidence="5" type="primary">rpl21e</name>
    <name evidence="7" type="ORF">DRJ20_00855</name>
</gene>
<dbReference type="GO" id="GO:0005840">
    <property type="term" value="C:ribosome"/>
    <property type="evidence" value="ECO:0007669"/>
    <property type="project" value="UniProtKB-KW"/>
</dbReference>
<dbReference type="InterPro" id="IPR001147">
    <property type="entry name" value="Ribosomal_eL21"/>
</dbReference>
<dbReference type="InterPro" id="IPR008991">
    <property type="entry name" value="Translation_prot_SH3-like_sf"/>
</dbReference>
<evidence type="ECO:0000313" key="7">
    <source>
        <dbReference type="EMBL" id="RLE52094.1"/>
    </source>
</evidence>
<comment type="caution">
    <text evidence="7">The sequence shown here is derived from an EMBL/GenBank/DDBJ whole genome shotgun (WGS) entry which is preliminary data.</text>
</comment>
<dbReference type="Proteomes" id="UP000268446">
    <property type="component" value="Unassembled WGS sequence"/>
</dbReference>
<comment type="similarity">
    <text evidence="1 5">Belongs to the eukaryotic ribosomal protein eL21 family.</text>
</comment>
<accession>A0A497EXH1</accession>
<dbReference type="PROSITE" id="PS01171">
    <property type="entry name" value="RIBOSOMAL_L21E"/>
    <property type="match status" value="1"/>
</dbReference>
<proteinExistence type="inferred from homology"/>
<protein>
    <recommendedName>
        <fullName evidence="4 5">Large ribosomal subunit protein eL21</fullName>
    </recommendedName>
</protein>
<dbReference type="HAMAP" id="MF_00369">
    <property type="entry name" value="Ribosomal_eL21"/>
    <property type="match status" value="1"/>
</dbReference>
<reference evidence="7 8" key="1">
    <citation type="submission" date="2018-06" db="EMBL/GenBank/DDBJ databases">
        <title>Extensive metabolic versatility and redundancy in microbially diverse, dynamic hydrothermal sediments.</title>
        <authorList>
            <person name="Dombrowski N."/>
            <person name="Teske A."/>
            <person name="Baker B.J."/>
        </authorList>
    </citation>
    <scope>NUCLEOTIDE SEQUENCE [LARGE SCALE GENOMIC DNA]</scope>
    <source>
        <strain evidence="7">B29_G17</strain>
    </source>
</reference>
<evidence type="ECO:0000256" key="1">
    <source>
        <dbReference type="ARBA" id="ARBA00008427"/>
    </source>
</evidence>
<evidence type="ECO:0000256" key="4">
    <source>
        <dbReference type="ARBA" id="ARBA00035219"/>
    </source>
</evidence>
<evidence type="ECO:0000256" key="2">
    <source>
        <dbReference type="ARBA" id="ARBA00022980"/>
    </source>
</evidence>
<dbReference type="PANTHER" id="PTHR20981">
    <property type="entry name" value="60S RIBOSOMAL PROTEIN L21"/>
    <property type="match status" value="1"/>
</dbReference>
<evidence type="ECO:0000313" key="8">
    <source>
        <dbReference type="Proteomes" id="UP000268446"/>
    </source>
</evidence>
<dbReference type="InterPro" id="IPR018259">
    <property type="entry name" value="Ribosomal_eL21_CS"/>
</dbReference>
<dbReference type="InterPro" id="IPR036948">
    <property type="entry name" value="Ribosomal_eL21_sf"/>
</dbReference>